<name>A0A5M9J513_MONFR</name>
<protein>
    <recommendedName>
        <fullName evidence="2">DUF7918 domain-containing protein</fullName>
    </recommendedName>
</protein>
<gene>
    <name evidence="3" type="ORF">EYC84_011688</name>
</gene>
<dbReference type="Proteomes" id="UP000322873">
    <property type="component" value="Unassembled WGS sequence"/>
</dbReference>
<keyword evidence="4" id="KW-1185">Reference proteome</keyword>
<comment type="caution">
    <text evidence="3">The sequence shown here is derived from an EMBL/GenBank/DDBJ whole genome shotgun (WGS) entry which is preliminary data.</text>
</comment>
<evidence type="ECO:0000313" key="3">
    <source>
        <dbReference type="EMBL" id="KAA8563667.1"/>
    </source>
</evidence>
<feature type="region of interest" description="Disordered" evidence="1">
    <location>
        <begin position="246"/>
        <end position="275"/>
    </location>
</feature>
<feature type="region of interest" description="Disordered" evidence="1">
    <location>
        <begin position="370"/>
        <end position="395"/>
    </location>
</feature>
<accession>A0A5M9J513</accession>
<dbReference type="VEuPathDB" id="FungiDB:MFRU_052g00440"/>
<reference evidence="3 4" key="1">
    <citation type="submission" date="2019-06" db="EMBL/GenBank/DDBJ databases">
        <title>Genome Sequence of the Brown Rot Fungal Pathogen Monilinia fructicola.</title>
        <authorList>
            <person name="De Miccolis Angelini R.M."/>
            <person name="Landi L."/>
            <person name="Abate D."/>
            <person name="Pollastro S."/>
            <person name="Romanazzi G."/>
            <person name="Faretra F."/>
        </authorList>
    </citation>
    <scope>NUCLEOTIDE SEQUENCE [LARGE SCALE GENOMIC DNA]</scope>
    <source>
        <strain evidence="3 4">Mfrc123</strain>
    </source>
</reference>
<evidence type="ECO:0000313" key="4">
    <source>
        <dbReference type="Proteomes" id="UP000322873"/>
    </source>
</evidence>
<dbReference type="InterPro" id="IPR057678">
    <property type="entry name" value="DUF7918"/>
</dbReference>
<dbReference type="AlphaFoldDB" id="A0A5M9J513"/>
<sequence length="443" mass="51596">MTIMYGEEGEIIVRIKREEPKKCYEEYIKLEPREKLHEKDLQRYIVAELGTTYYIIVALTQGFDFSDYKLLRANFYIDNKRVAFLDFKPPPNSTRHQSRVRGKIQHSNFAVDGQRAGSTFVFRSNEPLEDSGLVEYPPALYLYRWDVLTIEERRQAFDQLQEMELKHLNGAREIEPGQTSGVKDIRRREALTREQLEVKELRSWGKFYNHEKRDVFEALQVRQKARARGDLNLQYKNMKGEIITFGQEAQPDIPAEASPKRESSATAPLEPKRETPSIKDTLASFLFGDDMDLVEETSSSTLKLGQTRNSTKGTRQDKNKTATVQVKNNPFDATSYISDDDVTFVSEAEWRASIAKKNAEPEKVIKQEAAESLKEEPQQSPKVKLEEKLNEDDNELQEARKWKELEREKMKIKLDMELLKKEKRLNEINHTLEAVKTKRRKID</sequence>
<proteinExistence type="predicted"/>
<dbReference type="Pfam" id="PF25534">
    <property type="entry name" value="DUF7918"/>
    <property type="match status" value="1"/>
</dbReference>
<dbReference type="EMBL" id="VICG01000016">
    <property type="protein sequence ID" value="KAA8563667.1"/>
    <property type="molecule type" value="Genomic_DNA"/>
</dbReference>
<organism evidence="3 4">
    <name type="scientific">Monilinia fructicola</name>
    <name type="common">Brown rot fungus</name>
    <name type="synonym">Ciboria fructicola</name>
    <dbReference type="NCBI Taxonomy" id="38448"/>
    <lineage>
        <taxon>Eukaryota</taxon>
        <taxon>Fungi</taxon>
        <taxon>Dikarya</taxon>
        <taxon>Ascomycota</taxon>
        <taxon>Pezizomycotina</taxon>
        <taxon>Leotiomycetes</taxon>
        <taxon>Helotiales</taxon>
        <taxon>Sclerotiniaceae</taxon>
        <taxon>Monilinia</taxon>
    </lineage>
</organism>
<feature type="compositionally biased region" description="Polar residues" evidence="1">
    <location>
        <begin position="298"/>
        <end position="313"/>
    </location>
</feature>
<feature type="domain" description="DUF7918" evidence="2">
    <location>
        <begin position="25"/>
        <end position="123"/>
    </location>
</feature>
<evidence type="ECO:0000259" key="2">
    <source>
        <dbReference type="Pfam" id="PF25534"/>
    </source>
</evidence>
<evidence type="ECO:0000256" key="1">
    <source>
        <dbReference type="SAM" id="MobiDB-lite"/>
    </source>
</evidence>
<feature type="region of interest" description="Disordered" evidence="1">
    <location>
        <begin position="298"/>
        <end position="320"/>
    </location>
</feature>
<feature type="compositionally biased region" description="Basic and acidic residues" evidence="1">
    <location>
        <begin position="370"/>
        <end position="388"/>
    </location>
</feature>